<feature type="region of interest" description="Disordered" evidence="1">
    <location>
        <begin position="296"/>
        <end position="323"/>
    </location>
</feature>
<evidence type="ECO:0000313" key="3">
    <source>
        <dbReference type="Proteomes" id="UP000565745"/>
    </source>
</evidence>
<dbReference type="InterPro" id="IPR029063">
    <property type="entry name" value="SAM-dependent_MTases_sf"/>
</dbReference>
<dbReference type="SUPFAM" id="SSF53335">
    <property type="entry name" value="S-adenosyl-L-methionine-dependent methyltransferases"/>
    <property type="match status" value="1"/>
</dbReference>
<comment type="caution">
    <text evidence="2">The sequence shown here is derived from an EMBL/GenBank/DDBJ whole genome shotgun (WGS) entry which is preliminary data.</text>
</comment>
<evidence type="ECO:0000256" key="1">
    <source>
        <dbReference type="SAM" id="MobiDB-lite"/>
    </source>
</evidence>
<dbReference type="EMBL" id="JACIFU010000010">
    <property type="protein sequence ID" value="MBB4176215.1"/>
    <property type="molecule type" value="Genomic_DNA"/>
</dbReference>
<gene>
    <name evidence="2" type="ORF">GGR93_004023</name>
</gene>
<protein>
    <recommendedName>
        <fullName evidence="4">Methyltransferase domain-containing protein</fullName>
    </recommendedName>
</protein>
<evidence type="ECO:0008006" key="4">
    <source>
        <dbReference type="Google" id="ProtNLM"/>
    </source>
</evidence>
<organism evidence="2 3">
    <name type="scientific">Sulfitobacter noctilucicola</name>
    <dbReference type="NCBI Taxonomy" id="1342301"/>
    <lineage>
        <taxon>Bacteria</taxon>
        <taxon>Pseudomonadati</taxon>
        <taxon>Pseudomonadota</taxon>
        <taxon>Alphaproteobacteria</taxon>
        <taxon>Rhodobacterales</taxon>
        <taxon>Roseobacteraceae</taxon>
        <taxon>Sulfitobacter</taxon>
    </lineage>
</organism>
<evidence type="ECO:0000313" key="2">
    <source>
        <dbReference type="EMBL" id="MBB4176215.1"/>
    </source>
</evidence>
<sequence length="323" mass="35237">MPWKTLAPALEVVSVDPASDVLWARLLEGQGIPLKTGSGPLPQDCAVITGFGRLESGTPHTLASFVAQATQALRPGGLLVLGRAPRHQMQDGDTGITPADAIRILKDAGFARLRMIHPAPPPPDDTGFCATMDSRDTCLIVAQTQAYGKAFDVFSPVFCTTPVAPEPDYMVHLKQAQAAWHDRLHHVESSLQDRINVLNDRLSHSTQEMQHTLEERIRAATEAQAADIAELRGTITRLERLTRRRGLRKLFYKLKQKARAKSAQAAPSGMQSDVQLQDVPPPAQTVQAIDTPVHEVDMHPADPVPLSPREAQMQDRLFGTGAT</sequence>
<proteinExistence type="predicted"/>
<dbReference type="OrthoDB" id="10016683at2"/>
<keyword evidence="3" id="KW-1185">Reference proteome</keyword>
<dbReference type="AlphaFoldDB" id="A0A7W6Q7U0"/>
<name>A0A7W6Q7U0_9RHOB</name>
<dbReference type="Proteomes" id="UP000565745">
    <property type="component" value="Unassembled WGS sequence"/>
</dbReference>
<accession>A0A7W6Q7U0</accession>
<reference evidence="2 3" key="1">
    <citation type="submission" date="2020-08" db="EMBL/GenBank/DDBJ databases">
        <title>Genomic Encyclopedia of Type Strains, Phase IV (KMG-IV): sequencing the most valuable type-strain genomes for metagenomic binning, comparative biology and taxonomic classification.</title>
        <authorList>
            <person name="Goeker M."/>
        </authorList>
    </citation>
    <scope>NUCLEOTIDE SEQUENCE [LARGE SCALE GENOMIC DNA]</scope>
    <source>
        <strain evidence="2 3">DSM 101015</strain>
    </source>
</reference>
<dbReference type="RefSeq" id="WP_152540539.1">
    <property type="nucleotide sequence ID" value="NZ_JACIFU010000010.1"/>
</dbReference>